<keyword evidence="3" id="KW-1185">Reference proteome</keyword>
<feature type="region of interest" description="Disordered" evidence="1">
    <location>
        <begin position="184"/>
        <end position="203"/>
    </location>
</feature>
<gene>
    <name evidence="2" type="ORF">GMORB2_0394</name>
</gene>
<sequence>MPRKTKTAASVAENREAQRRSRARRRDLIADLRRRLEEYERIGVASAIEMQRAAQAVNIQNQRLKSLLGVYGVPEDEIEQYLSSGEEGCVELNRRRECTTCGRLLPRITQTMTVPMEGRPQSSYRSAPSTARDAVPTLGSGLLTLAKPTPIRKQSPYAESPFRSTAMSRKEHEETCVLPEEAQRLHRRSHAANGLGSTTKGNTPVPIDVLSALSDSLVSSSSVTDDGDHSESLRTSCDKAAKILVELHNYVDPSRARSALGCHGDSSCSVKNTKIFELMDHLE</sequence>
<feature type="region of interest" description="Disordered" evidence="1">
    <location>
        <begin position="116"/>
        <end position="135"/>
    </location>
</feature>
<organism evidence="2 3">
    <name type="scientific">Geosmithia morbida</name>
    <dbReference type="NCBI Taxonomy" id="1094350"/>
    <lineage>
        <taxon>Eukaryota</taxon>
        <taxon>Fungi</taxon>
        <taxon>Dikarya</taxon>
        <taxon>Ascomycota</taxon>
        <taxon>Pezizomycotina</taxon>
        <taxon>Sordariomycetes</taxon>
        <taxon>Hypocreomycetidae</taxon>
        <taxon>Hypocreales</taxon>
        <taxon>Bionectriaceae</taxon>
        <taxon>Geosmithia</taxon>
    </lineage>
</organism>
<dbReference type="Proteomes" id="UP000749293">
    <property type="component" value="Unassembled WGS sequence"/>
</dbReference>
<proteinExistence type="predicted"/>
<feature type="region of interest" description="Disordered" evidence="1">
    <location>
        <begin position="151"/>
        <end position="173"/>
    </location>
</feature>
<protein>
    <recommendedName>
        <fullName evidence="4">BZIP domain-containing protein</fullName>
    </recommendedName>
</protein>
<feature type="compositionally biased region" description="Polar residues" evidence="1">
    <location>
        <begin position="120"/>
        <end position="129"/>
    </location>
</feature>
<reference evidence="2" key="1">
    <citation type="submission" date="2020-03" db="EMBL/GenBank/DDBJ databases">
        <title>Site-based positive gene gene selection in Geosmithia morbida across the United States reveals a broad range of putative effectors and factors for local host and environmental adapation.</title>
        <authorList>
            <person name="Onufrak A."/>
            <person name="Murdoch R.W."/>
            <person name="Gazis R."/>
            <person name="Huff M."/>
            <person name="Staton M."/>
            <person name="Klingeman W."/>
            <person name="Hadziabdic D."/>
        </authorList>
    </citation>
    <scope>NUCLEOTIDE SEQUENCE</scope>
    <source>
        <strain evidence="2">1262</strain>
    </source>
</reference>
<evidence type="ECO:0000256" key="1">
    <source>
        <dbReference type="SAM" id="MobiDB-lite"/>
    </source>
</evidence>
<dbReference type="GeneID" id="55966624"/>
<dbReference type="PANTHER" id="PTHR42070">
    <property type="entry name" value="FILAMENT ASSOCIATED PROTEIN, PUTATIVE (AFU_ORTHOLOGUE AFUA_8G06630)-RELATED"/>
    <property type="match status" value="1"/>
</dbReference>
<comment type="caution">
    <text evidence="2">The sequence shown here is derived from an EMBL/GenBank/DDBJ whole genome shotgun (WGS) entry which is preliminary data.</text>
</comment>
<dbReference type="OrthoDB" id="4505928at2759"/>
<evidence type="ECO:0000313" key="2">
    <source>
        <dbReference type="EMBL" id="KAF4126658.1"/>
    </source>
</evidence>
<dbReference type="PANTHER" id="PTHR42070:SF1">
    <property type="entry name" value="FILAMENT ASSOCIATED PROTEIN, PUTATIVE (AFU_ORTHOLOGUE AFUA_8G06630)-RELATED"/>
    <property type="match status" value="1"/>
</dbReference>
<evidence type="ECO:0000313" key="3">
    <source>
        <dbReference type="Proteomes" id="UP000749293"/>
    </source>
</evidence>
<dbReference type="EMBL" id="JAANYQ010000001">
    <property type="protein sequence ID" value="KAF4126658.1"/>
    <property type="molecule type" value="Genomic_DNA"/>
</dbReference>
<name>A0A9P4Z3N8_9HYPO</name>
<feature type="region of interest" description="Disordered" evidence="1">
    <location>
        <begin position="1"/>
        <end position="23"/>
    </location>
</feature>
<dbReference type="AlphaFoldDB" id="A0A9P4Z3N8"/>
<evidence type="ECO:0008006" key="4">
    <source>
        <dbReference type="Google" id="ProtNLM"/>
    </source>
</evidence>
<dbReference type="RefSeq" id="XP_035325310.1">
    <property type="nucleotide sequence ID" value="XM_035462380.1"/>
</dbReference>
<accession>A0A9P4Z3N8</accession>